<protein>
    <recommendedName>
        <fullName evidence="4">Aldehyde dehydrogenase</fullName>
    </recommendedName>
</protein>
<dbReference type="EMBL" id="QQXK01000013">
    <property type="protein sequence ID" value="RII42290.1"/>
    <property type="molecule type" value="Genomic_DNA"/>
</dbReference>
<keyword evidence="2 4" id="KW-0560">Oxidoreductase</keyword>
<dbReference type="Gene3D" id="3.40.605.10">
    <property type="entry name" value="Aldehyde Dehydrogenase, Chain A, domain 1"/>
    <property type="match status" value="1"/>
</dbReference>
<comment type="caution">
    <text evidence="7">The sequence shown here is derived from an EMBL/GenBank/DDBJ whole genome shotgun (WGS) entry which is preliminary data.</text>
</comment>
<reference evidence="7 8" key="1">
    <citation type="submission" date="2018-07" db="EMBL/GenBank/DDBJ databases">
        <title>Arthrobacter sp. nov., isolated from raw cow's milk with high bacterial count.</title>
        <authorList>
            <person name="Hahne J."/>
            <person name="Isele D."/>
            <person name="Lipski A."/>
        </authorList>
    </citation>
    <scope>NUCLEOTIDE SEQUENCE [LARGE SCALE GENOMIC DNA]</scope>
    <source>
        <strain evidence="7 8">JZ R-35</strain>
    </source>
</reference>
<organism evidence="7 8">
    <name type="scientific">Galactobacter valiniphilus</name>
    <dbReference type="NCBI Taxonomy" id="2676122"/>
    <lineage>
        <taxon>Bacteria</taxon>
        <taxon>Bacillati</taxon>
        <taxon>Actinomycetota</taxon>
        <taxon>Actinomycetes</taxon>
        <taxon>Micrococcales</taxon>
        <taxon>Micrococcaceae</taxon>
        <taxon>Galactobacter</taxon>
    </lineage>
</organism>
<evidence type="ECO:0000256" key="1">
    <source>
        <dbReference type="ARBA" id="ARBA00009986"/>
    </source>
</evidence>
<dbReference type="FunFam" id="3.40.605.10:FF:000004">
    <property type="entry name" value="Aldehyde dehydrogenase"/>
    <property type="match status" value="1"/>
</dbReference>
<proteinExistence type="inferred from homology"/>
<evidence type="ECO:0000313" key="7">
    <source>
        <dbReference type="EMBL" id="RII42290.1"/>
    </source>
</evidence>
<dbReference type="Gene3D" id="3.40.309.10">
    <property type="entry name" value="Aldehyde Dehydrogenase, Chain A, domain 2"/>
    <property type="match status" value="1"/>
</dbReference>
<evidence type="ECO:0000259" key="6">
    <source>
        <dbReference type="Pfam" id="PF00171"/>
    </source>
</evidence>
<sequence length="479" mass="51607">MSASQVPPAVPTDRVRVDPGAAALRSPAETARHLREGARSRVAHSRRFRMAQLEAFDRMLRVHREEIFSALAADLGKNQVESQATELQIVQTGLDHAKRHLEDWMRTRSVPSPFVLAPVTTTVTARPLGMVLIIAPWNYPINLTLAPLVEAIAAGNTVVLKPSELAPATSALLERIIPQFLDHRAVGIVTGGPEVTTELLQEKFDHILYTGGERVGRIVYEAAARQLTPVTLELGGKCPVVVNDGDIMSVARRLAYGKFMNAGQTCVAPDYVLAVGETGPRLAKALGKVIKEFYGANPQESKDFGRIINVNHVQRLAGLLEEGTILAGGQVDEADRYVAPTILTGVDSDSPVMQEEIFGPILPILSVPSFDDALRFIGDRPDPLAAYVFTERSGVIRAFEEGVRAGAVGVNATNIHLAVPELPFGGVGASGIGAYHGKAGFDTFSQQRPTLNKGTRLDTLKVVYPPYGSAKSALLKRVL</sequence>
<dbReference type="Pfam" id="PF00171">
    <property type="entry name" value="Aldedh"/>
    <property type="match status" value="1"/>
</dbReference>
<dbReference type="InterPro" id="IPR015590">
    <property type="entry name" value="Aldehyde_DH_dom"/>
</dbReference>
<dbReference type="AlphaFoldDB" id="A0A399JB49"/>
<feature type="active site" evidence="5">
    <location>
        <position position="233"/>
    </location>
</feature>
<keyword evidence="8" id="KW-1185">Reference proteome</keyword>
<gene>
    <name evidence="7" type="ORF">DWB68_07790</name>
</gene>
<dbReference type="InterPro" id="IPR016163">
    <property type="entry name" value="Ald_DH_C"/>
</dbReference>
<evidence type="ECO:0000256" key="5">
    <source>
        <dbReference type="PIRSR" id="PIRSR036492-1"/>
    </source>
</evidence>
<dbReference type="CDD" id="cd07087">
    <property type="entry name" value="ALDH_F3-13-14_CALDH-like"/>
    <property type="match status" value="1"/>
</dbReference>
<dbReference type="SUPFAM" id="SSF53720">
    <property type="entry name" value="ALDH-like"/>
    <property type="match status" value="1"/>
</dbReference>
<keyword evidence="3" id="KW-0520">NAD</keyword>
<dbReference type="InterPro" id="IPR016162">
    <property type="entry name" value="Ald_DH_N"/>
</dbReference>
<dbReference type="PIRSF" id="PIRSF036492">
    <property type="entry name" value="ALDH"/>
    <property type="match status" value="1"/>
</dbReference>
<evidence type="ECO:0000256" key="3">
    <source>
        <dbReference type="ARBA" id="ARBA00023027"/>
    </source>
</evidence>
<feature type="domain" description="Aldehyde dehydrogenase" evidence="6">
    <location>
        <begin position="47"/>
        <end position="447"/>
    </location>
</feature>
<dbReference type="InterPro" id="IPR016160">
    <property type="entry name" value="Ald_DH_CS_CYS"/>
</dbReference>
<dbReference type="PROSITE" id="PS00070">
    <property type="entry name" value="ALDEHYDE_DEHYDR_CYS"/>
    <property type="match status" value="1"/>
</dbReference>
<feature type="active site" evidence="5">
    <location>
        <position position="266"/>
    </location>
</feature>
<dbReference type="RefSeq" id="WP_119424582.1">
    <property type="nucleotide sequence ID" value="NZ_QQXK01000013.1"/>
</dbReference>
<name>A0A399JB49_9MICC</name>
<comment type="similarity">
    <text evidence="1 4">Belongs to the aldehyde dehydrogenase family.</text>
</comment>
<evidence type="ECO:0000313" key="8">
    <source>
        <dbReference type="Proteomes" id="UP000265419"/>
    </source>
</evidence>
<dbReference type="GO" id="GO:0005737">
    <property type="term" value="C:cytoplasm"/>
    <property type="evidence" value="ECO:0007669"/>
    <property type="project" value="TreeGrafter"/>
</dbReference>
<dbReference type="InterPro" id="IPR012394">
    <property type="entry name" value="Aldehyde_DH_NAD(P)"/>
</dbReference>
<evidence type="ECO:0000256" key="2">
    <source>
        <dbReference type="ARBA" id="ARBA00023002"/>
    </source>
</evidence>
<accession>A0A399JB49</accession>
<dbReference type="PANTHER" id="PTHR43570">
    <property type="entry name" value="ALDEHYDE DEHYDROGENASE"/>
    <property type="match status" value="1"/>
</dbReference>
<dbReference type="Proteomes" id="UP000265419">
    <property type="component" value="Unassembled WGS sequence"/>
</dbReference>
<dbReference type="GO" id="GO:0006081">
    <property type="term" value="P:aldehyde metabolic process"/>
    <property type="evidence" value="ECO:0007669"/>
    <property type="project" value="InterPro"/>
</dbReference>
<dbReference type="InterPro" id="IPR016161">
    <property type="entry name" value="Ald_DH/histidinol_DH"/>
</dbReference>
<dbReference type="PANTHER" id="PTHR43570:SF16">
    <property type="entry name" value="ALDEHYDE DEHYDROGENASE TYPE III, ISOFORM Q"/>
    <property type="match status" value="1"/>
</dbReference>
<dbReference type="GO" id="GO:0004029">
    <property type="term" value="F:aldehyde dehydrogenase (NAD+) activity"/>
    <property type="evidence" value="ECO:0007669"/>
    <property type="project" value="TreeGrafter"/>
</dbReference>
<dbReference type="FunFam" id="3.40.309.10:FF:000003">
    <property type="entry name" value="Aldehyde dehydrogenase"/>
    <property type="match status" value="1"/>
</dbReference>
<evidence type="ECO:0000256" key="4">
    <source>
        <dbReference type="PIRNR" id="PIRNR036492"/>
    </source>
</evidence>